<evidence type="ECO:0000256" key="3">
    <source>
        <dbReference type="ARBA" id="ARBA00022530"/>
    </source>
</evidence>
<feature type="compositionally biased region" description="Pro residues" evidence="9">
    <location>
        <begin position="1391"/>
        <end position="1403"/>
    </location>
</feature>
<evidence type="ECO:0000256" key="4">
    <source>
        <dbReference type="ARBA" id="ARBA00022729"/>
    </source>
</evidence>
<dbReference type="Proteomes" id="UP000000539">
    <property type="component" value="Chromosome 1"/>
</dbReference>
<dbReference type="OrthoDB" id="196393at2759"/>
<dbReference type="CDD" id="cd22627">
    <property type="entry name" value="Kunitz_collagen_alpha1_VII"/>
    <property type="match status" value="1"/>
</dbReference>
<dbReference type="GeneID" id="416696"/>
<feature type="domain" description="VWFA" evidence="11">
    <location>
        <begin position="31"/>
        <end position="209"/>
    </location>
</feature>
<sequence length="2502" mass="261824">MYAQILALAVAVAHYRAMAVHEVCRTAEVADVLFLVGHSQGAGRESSQLLKDFISSMARSFENVVMGKGGIRMAVALYGEKPRMSIELTDYVTIEEILVAIQEISIKGSSLKVGSALAFAAHAMSRPATLRENAAKVVVLITSGKSSDLVEDKAQVLQDAGVTVFAVGIKDADKHELNKIASEPTAEHVIYVDDFHLLHSAAPKLSRRLCFTASEPPRPIKQPVQDEKIIGPRDLHVSEHSHSSLRFTWMPATGRVIGYRVHVHPLLPSGQPVLEDQQQILVDGDKCTVLVTDLKPNTKYVFTVRAIYTDALGESAAVKGRTTPVPPVTNFRVIEEGLFSLKVAWTPPLGKLEGYKVYIPGANRPGMTYERVLHGDVSSHVLDNLQEDREYSISIYAVYPQGPSQPVTAMGRTLKLLPVKSILLQNETTDTLQARWSPVRGATGYRLTWTSADGSIQDVNLSSTYSYYMIQGLQPGTEYTVTINPIFGDVEGPVVSRKATTVASSTVQMLNVSEISTNGALVSWDSVAGATGYRVAWGPTPEFFGKDRPRQLALNKSITTYQLRNLAHDTEYVISLYVLFGSVEGPGITTSARTSPLGYISNFKVTSYTSSSLSLSWSAMLAATKFKVTWRPVGARNEKQVAKTQYLGSRLLAHRIDHLLPDTLYKVSIRAVFSKTEGPEVTLTHRTASLADSSPIHTIQDLRITNTAVNSLKLSWRRLPGATHYKISWVPFSGGLETSQLVGAESNSFTISNLKESTTYTIGVSAVIGGQEGNPTLLTAKTLDLPKVTEFTLQEAAETSVLLTWAAVPGVSTYILTWRLSSASDLSLEVLSAALRSYRVRGLSSEETYLFSIRPVFGDREGPETTLIGQTAGPHGDSPPPASPMTSAKLATMRSPSPSSVRTNPLPLATATLPPTPNTRLSSTTASAPLTALPGPICGKFKADIGFLVDESSSIGWSNFNKVKDFLFRIISYFPKIGPEGTQVAVAQYSEEPRAAFHFNQHQDRNGALKAVKELHYAGGNTKTGRGIAFMLKELFQPSRGMRPEFPHVLMLVTDGRSQDDVLPPARAAHALGIRIIAVGVSGADPAELNDILLQQNLQNVFYVSTFDEFPQILRELIEVICSDLQPSGALLPSEEVARPEADKQLPFDDTDNKVHLPNPSPAEPDIQKGVETCGPWCLKNIRGSPARGGYDPYGFTMKGEKGERGLPGKDGIPGLPGRPGRTGPPGPPGLMGLPGIQGDIGSPGYPGPVGPKGDRGEPGYVLGGVEVIPGRNGHPGTPGQKGQPGVPGLAGPQGLPGLPGPQGPPGLSIKGEPGDSGLRGPRGRNGIKGDRGGMGEPGKPGLPGPVGLDGVPGLPGPKGEKGEKGTAGIGIPGTAGPKGEEGQQGVMGPPGVPGPKGLPGPPGQKGVQVLGPPGKKGVRGDIGPTGAPGPQGDKGIQGDKGEKGSPGFGIPGQPGLKGDTGDRGNVGLSGRPGYKGEIGPKGEKGEPGLPGKPGETGLRGKDGEPGKKGTSGMKGEAGAPGEPGERGMRGPLGLPGRPGEQGIKGDPGEPGKDGITGEKGDKGESGMPGLPGTPGSIMSSLENTITLKGEKGDRGKDGLKGERGPPGPKGEPGPPGKGVEMKDLERLFEENGIKLALLKDLSNAILQEGLDWLMQHLGSSRTSRRKQALPHTPKHSGSLTVDTHDVLTSTGVTEEAQILAVDTPFRVLVSEGLPKGPSDDGSDSEHQPLGNAPESLKKISEERRREGDSEGTNISLSSSFSMSSPHPEGDLQGNLSIELLESLEERVEGQPQEENSLENMNLEDGSALPRHPRARRSTQHDTHMVHPPGAPGAPKFPSGSMTYPGPQHPRRIKKEGMGPPDPPYHCQKGEMGAPGARGNKGEKGQPGEMGEPGEKGTKGDRGESGQKGEPGIGFRGPVGQAGPPGLKGEPGAPGPPGAQGIQGIRGNAGIPGSQGDRGAPGLPGTPGQKGESGKRGRNGLAGPAGPSGSPGKEGIPGTPGPKGNKGETGIGVVGPRGPRGLPGSQGDEGIMGVQGPTGMMGLKGLPGVKGERGDRGLLGPKGERGETMTGFGPQGYKGSKGDPGEQGLPGFDGDKGEKGEDGPAGEKGIRGEAGSKGAMGLFGTRGPVGQKGEPGEPGLLGSAGTAGLDGRNGIKGTKGDRGLQGQKGKPGEKGDPGITGDIGRKGTKGLRGLPGRIGAPGAKGIKGEIGSPGKPGIPGSDGPYGPKGEQGAPGDDGAFGIPGEKGEKGSKGVPGLGGFKGQMGWPGKAGAAGPDGPQGPQGKPGPQGPRGRRGRPQLCLRGPPGMDGQKGVMGENGPVGQKGEKGDPGLSEEEVKEVVRSEMRGQCDCGDELGRILVERGLEAIEFKRHLQGYFQPQKHSQRDGENQEEMSNKTQSMTTWMTSSESFLEAPSLTTAASSVRPITGLPLYKRREAHNQLPAPCLQPMDEGSCRHYTLRWYFHPAANACRPFIFGGCQGNSNRFETKRKCERWCKTSAVRGG</sequence>
<dbReference type="GeneTree" id="ENSGT00940000166182"/>
<evidence type="ECO:0000256" key="10">
    <source>
        <dbReference type="SAM" id="SignalP"/>
    </source>
</evidence>
<dbReference type="KEGG" id="gga:416696"/>
<dbReference type="GO" id="GO:0004867">
    <property type="term" value="F:serine-type endopeptidase inhibitor activity"/>
    <property type="evidence" value="ECO:0007669"/>
    <property type="project" value="InterPro"/>
</dbReference>
<feature type="compositionally biased region" description="Low complexity" evidence="9">
    <location>
        <begin position="1488"/>
        <end position="1497"/>
    </location>
</feature>
<dbReference type="InterPro" id="IPR002035">
    <property type="entry name" value="VWF_A"/>
</dbReference>
<reference evidence="14" key="2">
    <citation type="submission" date="2025-08" db="UniProtKB">
        <authorList>
            <consortium name="Ensembl"/>
        </authorList>
    </citation>
    <scope>IDENTIFICATION</scope>
    <source>
        <strain evidence="14">broiler</strain>
    </source>
</reference>
<dbReference type="PRINTS" id="PR00453">
    <property type="entry name" value="VWFADOMAIN"/>
</dbReference>
<dbReference type="Pfam" id="PF00014">
    <property type="entry name" value="Kunitz_BPTI"/>
    <property type="match status" value="1"/>
</dbReference>
<dbReference type="CDD" id="cd00063">
    <property type="entry name" value="FN3"/>
    <property type="match status" value="7"/>
</dbReference>
<dbReference type="OMA" id="SFYMIQG"/>
<evidence type="ECO:0008006" key="16">
    <source>
        <dbReference type="Google" id="ProtNLM"/>
    </source>
</evidence>
<feature type="compositionally biased region" description="Low complexity" evidence="9">
    <location>
        <begin position="2267"/>
        <end position="2282"/>
    </location>
</feature>
<feature type="domain" description="Fibronectin type-III" evidence="13">
    <location>
        <begin position="231"/>
        <end position="326"/>
    </location>
</feature>
<organism evidence="14 15">
    <name type="scientific">Gallus gallus</name>
    <name type="common">Chicken</name>
    <dbReference type="NCBI Taxonomy" id="9031"/>
    <lineage>
        <taxon>Eukaryota</taxon>
        <taxon>Metazoa</taxon>
        <taxon>Chordata</taxon>
        <taxon>Craniata</taxon>
        <taxon>Vertebrata</taxon>
        <taxon>Euteleostomi</taxon>
        <taxon>Archelosauria</taxon>
        <taxon>Archosauria</taxon>
        <taxon>Dinosauria</taxon>
        <taxon>Saurischia</taxon>
        <taxon>Theropoda</taxon>
        <taxon>Coelurosauria</taxon>
        <taxon>Aves</taxon>
        <taxon>Neognathae</taxon>
        <taxon>Galloanserae</taxon>
        <taxon>Galliformes</taxon>
        <taxon>Phasianidae</taxon>
        <taxon>Phasianinae</taxon>
        <taxon>Gallus</taxon>
    </lineage>
</organism>
<feature type="compositionally biased region" description="Basic and acidic residues" evidence="9">
    <location>
        <begin position="1893"/>
        <end position="1907"/>
    </location>
</feature>
<comment type="subcellular location">
    <subcellularLocation>
        <location evidence="1">Secreted</location>
        <location evidence="1">Extracellular space</location>
        <location evidence="1">Extracellular matrix</location>
    </subcellularLocation>
</comment>
<dbReference type="InterPro" id="IPR036116">
    <property type="entry name" value="FN3_sf"/>
</dbReference>
<dbReference type="PRINTS" id="PR00759">
    <property type="entry name" value="BASICPTASE"/>
</dbReference>
<keyword evidence="8" id="KW-0325">Glycoprotein</keyword>
<feature type="domain" description="VWFA" evidence="11">
    <location>
        <begin position="944"/>
        <end position="1121"/>
    </location>
</feature>
<dbReference type="InterPro" id="IPR008160">
    <property type="entry name" value="Collagen"/>
</dbReference>
<dbReference type="SMART" id="SM00327">
    <property type="entry name" value="VWA"/>
    <property type="match status" value="2"/>
</dbReference>
<accession>A0A8V0XWJ9</accession>
<dbReference type="PANTHER" id="PTHR24023:SF1089">
    <property type="entry name" value="COLLAGEN TYPE III, PUTATIVE-RELATED"/>
    <property type="match status" value="1"/>
</dbReference>
<evidence type="ECO:0000256" key="1">
    <source>
        <dbReference type="ARBA" id="ARBA00004498"/>
    </source>
</evidence>
<feature type="region of interest" description="Disordered" evidence="9">
    <location>
        <begin position="1663"/>
        <end position="1683"/>
    </location>
</feature>
<feature type="compositionally biased region" description="Low complexity" evidence="9">
    <location>
        <begin position="1982"/>
        <end position="1991"/>
    </location>
</feature>
<reference evidence="14" key="3">
    <citation type="submission" date="2025-09" db="UniProtKB">
        <authorList>
            <consortium name="Ensembl"/>
        </authorList>
    </citation>
    <scope>IDENTIFICATION</scope>
    <source>
        <strain evidence="14">broiler</strain>
    </source>
</reference>
<dbReference type="InterPro" id="IPR050149">
    <property type="entry name" value="Collagen_superfamily"/>
</dbReference>
<feature type="domain" description="Fibronectin type-III" evidence="13">
    <location>
        <begin position="420"/>
        <end position="505"/>
    </location>
</feature>
<feature type="compositionally biased region" description="Polar residues" evidence="9">
    <location>
        <begin position="1577"/>
        <end position="1587"/>
    </location>
</feature>
<feature type="domain" description="Fibronectin type-III" evidence="13">
    <location>
        <begin position="327"/>
        <end position="419"/>
    </location>
</feature>
<name>A0A8V0XWJ9_CHICK</name>
<dbReference type="SUPFAM" id="SSF49265">
    <property type="entry name" value="Fibronectin type III"/>
    <property type="match status" value="5"/>
</dbReference>
<dbReference type="Gene3D" id="1.20.5.320">
    <property type="entry name" value="6-Phosphogluconate Dehydrogenase, domain 3"/>
    <property type="match status" value="1"/>
</dbReference>
<feature type="region of interest" description="Disordered" evidence="9">
    <location>
        <begin position="868"/>
        <end position="927"/>
    </location>
</feature>
<evidence type="ECO:0000313" key="15">
    <source>
        <dbReference type="Proteomes" id="UP000000539"/>
    </source>
</evidence>
<evidence type="ECO:0000256" key="2">
    <source>
        <dbReference type="ARBA" id="ARBA00022525"/>
    </source>
</evidence>
<feature type="signal peptide" evidence="10">
    <location>
        <begin position="1"/>
        <end position="19"/>
    </location>
</feature>
<dbReference type="InterPro" id="IPR002223">
    <property type="entry name" value="Kunitz_BPTI"/>
</dbReference>
<feature type="compositionally biased region" description="Pro residues" evidence="9">
    <location>
        <begin position="1606"/>
        <end position="1616"/>
    </location>
</feature>
<feature type="compositionally biased region" description="Low complexity" evidence="9">
    <location>
        <begin position="1284"/>
        <end position="1297"/>
    </location>
</feature>
<dbReference type="PROSITE" id="PS50234">
    <property type="entry name" value="VWFA"/>
    <property type="match status" value="2"/>
</dbReference>
<feature type="compositionally biased region" description="Low complexity" evidence="9">
    <location>
        <begin position="2209"/>
        <end position="2224"/>
    </location>
</feature>
<dbReference type="GO" id="GO:0030020">
    <property type="term" value="F:extracellular matrix structural constituent conferring tensile strength"/>
    <property type="evidence" value="ECO:0000318"/>
    <property type="project" value="GO_Central"/>
</dbReference>
<feature type="compositionally biased region" description="Low complexity" evidence="9">
    <location>
        <begin position="1405"/>
        <end position="1414"/>
    </location>
</feature>
<dbReference type="InterPro" id="IPR036880">
    <property type="entry name" value="Kunitz_BPTI_sf"/>
</dbReference>
<evidence type="ECO:0000259" key="13">
    <source>
        <dbReference type="PROSITE" id="PS50853"/>
    </source>
</evidence>
<feature type="compositionally biased region" description="Low complexity" evidence="9">
    <location>
        <begin position="1756"/>
        <end position="1765"/>
    </location>
</feature>
<dbReference type="Pfam" id="PF01391">
    <property type="entry name" value="Collagen"/>
    <property type="match status" value="8"/>
</dbReference>
<dbReference type="InterPro" id="IPR036465">
    <property type="entry name" value="vWFA_dom_sf"/>
</dbReference>
<dbReference type="Gene3D" id="4.10.410.10">
    <property type="entry name" value="Pancreatic trypsin inhibitor Kunitz domain"/>
    <property type="match status" value="1"/>
</dbReference>
<evidence type="ECO:0000259" key="11">
    <source>
        <dbReference type="PROSITE" id="PS50234"/>
    </source>
</evidence>
<feature type="region of interest" description="Disordered" evidence="9">
    <location>
        <begin position="1711"/>
        <end position="1773"/>
    </location>
</feature>
<evidence type="ECO:0000256" key="6">
    <source>
        <dbReference type="ARBA" id="ARBA00023119"/>
    </source>
</evidence>
<dbReference type="RefSeq" id="XP_015141488.3">
    <property type="nucleotide sequence ID" value="XM_015286002.4"/>
</dbReference>
<dbReference type="GlyGen" id="A0A8V0XWJ9">
    <property type="glycosylation" value="5 sites"/>
</dbReference>
<keyword evidence="7" id="KW-1015">Disulfide bond</keyword>
<dbReference type="PROSITE" id="PS00280">
    <property type="entry name" value="BPTI_KUNITZ_1"/>
    <property type="match status" value="1"/>
</dbReference>
<dbReference type="SMART" id="SM00131">
    <property type="entry name" value="KU"/>
    <property type="match status" value="1"/>
</dbReference>
<evidence type="ECO:0000256" key="5">
    <source>
        <dbReference type="ARBA" id="ARBA00022737"/>
    </source>
</evidence>
<dbReference type="Gene3D" id="2.60.40.10">
    <property type="entry name" value="Immunoglobulins"/>
    <property type="match status" value="7"/>
</dbReference>
<dbReference type="Gene3D" id="3.40.50.410">
    <property type="entry name" value="von Willebrand factor, type A domain"/>
    <property type="match status" value="2"/>
</dbReference>
<feature type="domain" description="Fibronectin type-III" evidence="13">
    <location>
        <begin position="787"/>
        <end position="875"/>
    </location>
</feature>
<feature type="compositionally biased region" description="Basic and acidic residues" evidence="9">
    <location>
        <begin position="1736"/>
        <end position="1749"/>
    </location>
</feature>
<reference evidence="14" key="1">
    <citation type="submission" date="2020-11" db="EMBL/GenBank/DDBJ databases">
        <title>Gallus gallus (Chicken) genome, bGalGal1, GRCg7b, maternal haplotype autosomes + Z &amp; W.</title>
        <authorList>
            <person name="Warren W."/>
            <person name="Formenti G."/>
            <person name="Fedrigo O."/>
            <person name="Haase B."/>
            <person name="Mountcastle J."/>
            <person name="Balacco J."/>
            <person name="Tracey A."/>
            <person name="Schneider V."/>
            <person name="Okimoto R."/>
            <person name="Cheng H."/>
            <person name="Hawken R."/>
            <person name="Howe K."/>
            <person name="Jarvis E.D."/>
        </authorList>
    </citation>
    <scope>NUCLEOTIDE SEQUENCE [LARGE SCALE GENOMIC DNA]</scope>
    <source>
        <strain evidence="14">Broiler</strain>
    </source>
</reference>
<feature type="region of interest" description="Disordered" evidence="9">
    <location>
        <begin position="1786"/>
        <end position="2335"/>
    </location>
</feature>
<keyword evidence="2" id="KW-0964">Secreted</keyword>
<gene>
    <name evidence="14" type="primary">LOC416696</name>
</gene>
<feature type="compositionally biased region" description="Basic and acidic residues" evidence="9">
    <location>
        <begin position="1547"/>
        <end position="1565"/>
    </location>
</feature>
<feature type="compositionally biased region" description="Basic and acidic residues" evidence="9">
    <location>
        <begin position="2093"/>
        <end position="2102"/>
    </location>
</feature>
<dbReference type="Pfam" id="PF00041">
    <property type="entry name" value="fn3"/>
    <property type="match status" value="5"/>
</dbReference>
<evidence type="ECO:0000256" key="7">
    <source>
        <dbReference type="ARBA" id="ARBA00023157"/>
    </source>
</evidence>
<proteinExistence type="predicted"/>
<feature type="region of interest" description="Disordered" evidence="9">
    <location>
        <begin position="1200"/>
        <end position="1621"/>
    </location>
</feature>
<feature type="chain" id="PRO_5036505517" description="Collagen alpha-1(VII) chain" evidence="10">
    <location>
        <begin position="20"/>
        <end position="2502"/>
    </location>
</feature>
<dbReference type="FunFam" id="3.40.50.410:FF:000004">
    <property type="entry name" value="collagen alpha-6(VI) chain"/>
    <property type="match status" value="1"/>
</dbReference>
<feature type="domain" description="Fibronectin type-III" evidence="13">
    <location>
        <begin position="698"/>
        <end position="786"/>
    </location>
</feature>
<keyword evidence="5" id="KW-0677">Repeat</keyword>
<evidence type="ECO:0000256" key="8">
    <source>
        <dbReference type="ARBA" id="ARBA00023180"/>
    </source>
</evidence>
<dbReference type="Pfam" id="PF00092">
    <property type="entry name" value="VWA"/>
    <property type="match status" value="2"/>
</dbReference>
<feature type="compositionally biased region" description="Basic and acidic residues" evidence="9">
    <location>
        <begin position="1589"/>
        <end position="1604"/>
    </location>
</feature>
<dbReference type="Ensembl" id="ENSGALT00010016582.1">
    <property type="protein sequence ID" value="ENSGALP00010009388.1"/>
    <property type="gene ID" value="ENSGALG00010006948.1"/>
</dbReference>
<evidence type="ECO:0000313" key="14">
    <source>
        <dbReference type="Ensembl" id="ENSGALP00010009388.1"/>
    </source>
</evidence>
<feature type="compositionally biased region" description="Low complexity" evidence="9">
    <location>
        <begin position="902"/>
        <end position="921"/>
    </location>
</feature>
<keyword evidence="3" id="KW-0272">Extracellular matrix</keyword>
<feature type="domain" description="Fibronectin type-III" evidence="13">
    <location>
        <begin position="506"/>
        <end position="598"/>
    </location>
</feature>
<dbReference type="SMR" id="A0A8V0XWJ9"/>
<dbReference type="SUPFAM" id="SSF57362">
    <property type="entry name" value="BPTI-like"/>
    <property type="match status" value="1"/>
</dbReference>
<feature type="compositionally biased region" description="Gly residues" evidence="9">
    <location>
        <begin position="2253"/>
        <end position="2262"/>
    </location>
</feature>
<keyword evidence="4 10" id="KW-0732">Signal</keyword>
<dbReference type="GO" id="GO:0005594">
    <property type="term" value="C:collagen type IX trimer"/>
    <property type="evidence" value="ECO:0000318"/>
    <property type="project" value="GO_Central"/>
</dbReference>
<dbReference type="GO" id="GO:0031012">
    <property type="term" value="C:extracellular matrix"/>
    <property type="evidence" value="ECO:0000318"/>
    <property type="project" value="GO_Central"/>
</dbReference>
<dbReference type="PROSITE" id="PS50279">
    <property type="entry name" value="BPTI_KUNITZ_2"/>
    <property type="match status" value="1"/>
</dbReference>
<keyword evidence="6" id="KW-0176">Collagen</keyword>
<feature type="domain" description="Fibronectin type-III" evidence="13">
    <location>
        <begin position="599"/>
        <end position="692"/>
    </location>
</feature>
<evidence type="ECO:0000259" key="12">
    <source>
        <dbReference type="PROSITE" id="PS50279"/>
    </source>
</evidence>
<dbReference type="FunFam" id="4.10.410.10:FF:000020">
    <property type="entry name" value="Collagen, type VI, alpha 3"/>
    <property type="match status" value="1"/>
</dbReference>
<protein>
    <recommendedName>
        <fullName evidence="16">Collagen alpha-1(VII) chain</fullName>
    </recommendedName>
</protein>
<dbReference type="SUPFAM" id="SSF53300">
    <property type="entry name" value="vWA-like"/>
    <property type="match status" value="2"/>
</dbReference>
<dbReference type="PROSITE" id="PS50853">
    <property type="entry name" value="FN3"/>
    <property type="match status" value="7"/>
</dbReference>
<dbReference type="InterPro" id="IPR020901">
    <property type="entry name" value="Prtase_inh_Kunz-CS"/>
</dbReference>
<dbReference type="PANTHER" id="PTHR24023">
    <property type="entry name" value="COLLAGEN ALPHA"/>
    <property type="match status" value="1"/>
</dbReference>
<dbReference type="InterPro" id="IPR013783">
    <property type="entry name" value="Ig-like_fold"/>
</dbReference>
<feature type="compositionally biased region" description="Basic and acidic residues" evidence="9">
    <location>
        <begin position="1499"/>
        <end position="1508"/>
    </location>
</feature>
<feature type="compositionally biased region" description="Low complexity" evidence="9">
    <location>
        <begin position="1375"/>
        <end position="1390"/>
    </location>
</feature>
<evidence type="ECO:0000256" key="9">
    <source>
        <dbReference type="SAM" id="MobiDB-lite"/>
    </source>
</evidence>
<feature type="compositionally biased region" description="Low complexity" evidence="9">
    <location>
        <begin position="1514"/>
        <end position="1523"/>
    </location>
</feature>
<feature type="compositionally biased region" description="Low complexity" evidence="9">
    <location>
        <begin position="1530"/>
        <end position="1541"/>
    </location>
</feature>
<feature type="compositionally biased region" description="Basic residues" evidence="9">
    <location>
        <begin position="1663"/>
        <end position="1675"/>
    </location>
</feature>
<dbReference type="InterPro" id="IPR003961">
    <property type="entry name" value="FN3_dom"/>
</dbReference>
<feature type="domain" description="BPTI/Kunitz inhibitor" evidence="12">
    <location>
        <begin position="2444"/>
        <end position="2494"/>
    </location>
</feature>
<dbReference type="SMART" id="SM00060">
    <property type="entry name" value="FN3"/>
    <property type="match status" value="7"/>
</dbReference>
<keyword evidence="15" id="KW-1185">Reference proteome</keyword>
<feature type="compositionally biased region" description="Basic and acidic residues" evidence="9">
    <location>
        <begin position="2050"/>
        <end position="2067"/>
    </location>
</feature>